<organism evidence="1 2">
    <name type="scientific">Bacillus thuringiensis</name>
    <dbReference type="NCBI Taxonomy" id="1428"/>
    <lineage>
        <taxon>Bacteria</taxon>
        <taxon>Bacillati</taxon>
        <taxon>Bacillota</taxon>
        <taxon>Bacilli</taxon>
        <taxon>Bacillales</taxon>
        <taxon>Bacillaceae</taxon>
        <taxon>Bacillus</taxon>
        <taxon>Bacillus cereus group</taxon>
    </lineage>
</organism>
<dbReference type="RefSeq" id="WP_320483995.1">
    <property type="nucleotide sequence ID" value="NZ_JAXCMD010000021.1"/>
</dbReference>
<protein>
    <submittedName>
        <fullName evidence="1">Uncharacterized protein</fullName>
    </submittedName>
</protein>
<accession>A0AAW9GUA9</accession>
<evidence type="ECO:0000313" key="2">
    <source>
        <dbReference type="Proteomes" id="UP001274571"/>
    </source>
</evidence>
<gene>
    <name evidence="1" type="ORF">SOH20_31195</name>
</gene>
<evidence type="ECO:0000313" key="1">
    <source>
        <dbReference type="EMBL" id="MDY0855256.1"/>
    </source>
</evidence>
<dbReference type="Proteomes" id="UP001274571">
    <property type="component" value="Unassembled WGS sequence"/>
</dbReference>
<name>A0AAW9GUA9_BACTU</name>
<dbReference type="AlphaFoldDB" id="A0AAW9GUA9"/>
<dbReference type="EMBL" id="JAXCMD010000021">
    <property type="protein sequence ID" value="MDY0855256.1"/>
    <property type="molecule type" value="Genomic_DNA"/>
</dbReference>
<comment type="caution">
    <text evidence="1">The sequence shown here is derived from an EMBL/GenBank/DDBJ whole genome shotgun (WGS) entry which is preliminary data.</text>
</comment>
<sequence>MKSTYKYHISTIFPHWRCNHIVVKESEKMAKYHFYKQVKKQGFINMPFEQFEPFITCEYKVVVDIATLFGKEVPFRKMCDFRRIPFAKRGMRVEAQGRKGTIVGNCKNDLFIVLDDDPHKFRFNPHWEIVYFNDDGEIIKDYRKGVNVL</sequence>
<reference evidence="1" key="1">
    <citation type="submission" date="2023-11" db="EMBL/GenBank/DDBJ databases">
        <title>Genome Sequence of Bacillus thuringiensis stain BLB 30AF.</title>
        <authorList>
            <person name="Farhat A."/>
        </authorList>
    </citation>
    <scope>NUCLEOTIDE SEQUENCE</scope>
    <source>
        <strain evidence="1">BLB30AF</strain>
    </source>
</reference>
<proteinExistence type="predicted"/>